<organism evidence="2 3">
    <name type="scientific">Pseudoxanthomonas winnipegensis</name>
    <dbReference type="NCBI Taxonomy" id="2480810"/>
    <lineage>
        <taxon>Bacteria</taxon>
        <taxon>Pseudomonadati</taxon>
        <taxon>Pseudomonadota</taxon>
        <taxon>Gammaproteobacteria</taxon>
        <taxon>Lysobacterales</taxon>
        <taxon>Lysobacteraceae</taxon>
        <taxon>Pseudoxanthomonas</taxon>
    </lineage>
</organism>
<dbReference type="AlphaFoldDB" id="A0A4V2HDC6"/>
<dbReference type="Pfam" id="PF09832">
    <property type="entry name" value="DUF2059"/>
    <property type="match status" value="1"/>
</dbReference>
<comment type="caution">
    <text evidence="2">The sequence shown here is derived from an EMBL/GenBank/DDBJ whole genome shotgun (WGS) entry which is preliminary data.</text>
</comment>
<evidence type="ECO:0000313" key="3">
    <source>
        <dbReference type="Proteomes" id="UP000292627"/>
    </source>
</evidence>
<protein>
    <submittedName>
        <fullName evidence="2">DUF2059 domain-containing protein</fullName>
    </submittedName>
</protein>
<proteinExistence type="predicted"/>
<dbReference type="OrthoDB" id="490569at2"/>
<feature type="domain" description="DUF2059" evidence="1">
    <location>
        <begin position="207"/>
        <end position="264"/>
    </location>
</feature>
<evidence type="ECO:0000313" key="2">
    <source>
        <dbReference type="EMBL" id="TAA26832.1"/>
    </source>
</evidence>
<dbReference type="Proteomes" id="UP000292627">
    <property type="component" value="Unassembled WGS sequence"/>
</dbReference>
<dbReference type="RefSeq" id="WP_130550685.1">
    <property type="nucleotide sequence ID" value="NZ_SHMC01000002.1"/>
</dbReference>
<gene>
    <name evidence="2" type="ORF">EA660_06365</name>
</gene>
<reference evidence="2 3" key="1">
    <citation type="submission" date="2019-02" db="EMBL/GenBank/DDBJ databases">
        <title>WGS of Pseudoxanthomonas species novum from clinical isolates.</title>
        <authorList>
            <person name="Bernier A.-M."/>
            <person name="Bernard K."/>
            <person name="Vachon A."/>
        </authorList>
    </citation>
    <scope>NUCLEOTIDE SEQUENCE [LARGE SCALE GENOMIC DNA]</scope>
    <source>
        <strain evidence="2 3">NML171200</strain>
    </source>
</reference>
<dbReference type="EMBL" id="SHMC01000002">
    <property type="protein sequence ID" value="TAA26832.1"/>
    <property type="molecule type" value="Genomic_DNA"/>
</dbReference>
<dbReference type="InterPro" id="IPR018637">
    <property type="entry name" value="DUF2059"/>
</dbReference>
<accession>A0A4V2HDC6</accession>
<sequence length="288" mass="31976">MVYLLGWWRDRLHGGASADALPRMTALSKPVLNHVRIRGFCHSHAFATHEEPRHFCRVLLHDNSDDIGKWLMGKRLPPLCPRPAIAQNRAAMPASGGHANQDRTSCMLRSILAAALLYAVAVAALAAPAAPAPEAPASEASVRELLQVTDVRAMMRSMEDQVRATVGQSMQHAVQGQALNDAQRAILDRTGKQMVDVMLEQMRYDVMEPEYIRLYTESFSQADVDGMLAFYRSPAGQSMLKKMPGLMKNSMVLIQQRMQLLMPQIQKLQSEMVEQLRAAKSEDASGKK</sequence>
<name>A0A4V2HDC6_9GAMM</name>
<evidence type="ECO:0000259" key="1">
    <source>
        <dbReference type="Pfam" id="PF09832"/>
    </source>
</evidence>